<dbReference type="EMBL" id="SDDO01000163">
    <property type="protein sequence ID" value="TCZ06083.1"/>
    <property type="molecule type" value="Genomic_DNA"/>
</dbReference>
<evidence type="ECO:0000313" key="4">
    <source>
        <dbReference type="EMBL" id="TCY61570.1"/>
    </source>
</evidence>
<feature type="region of interest" description="Disordered" evidence="1">
    <location>
        <begin position="113"/>
        <end position="145"/>
    </location>
</feature>
<evidence type="ECO:0000313" key="5">
    <source>
        <dbReference type="EMBL" id="TCZ06083.1"/>
    </source>
</evidence>
<dbReference type="EMBL" id="SDDC01000229">
    <property type="protein sequence ID" value="TCY38093.1"/>
    <property type="molecule type" value="Genomic_DNA"/>
</dbReference>
<accession>A0A483T5F1</accession>
<dbReference type="EMBL" id="SDDF01000251">
    <property type="protein sequence ID" value="TCY55848.1"/>
    <property type="molecule type" value="Genomic_DNA"/>
</dbReference>
<evidence type="ECO:0000313" key="3">
    <source>
        <dbReference type="EMBL" id="TCY55848.1"/>
    </source>
</evidence>
<gene>
    <name evidence="2" type="ORF">ETF09_29590</name>
    <name evidence="3" type="ORF">ETH44_29335</name>
    <name evidence="5" type="ORF">ETH47_28715</name>
    <name evidence="4" type="ORF">ETH53_28905</name>
</gene>
<feature type="compositionally biased region" description="Low complexity" evidence="1">
    <location>
        <begin position="113"/>
        <end position="135"/>
    </location>
</feature>
<feature type="region of interest" description="Disordered" evidence="1">
    <location>
        <begin position="29"/>
        <end position="97"/>
    </location>
</feature>
<evidence type="ECO:0008006" key="6">
    <source>
        <dbReference type="Google" id="ProtNLM"/>
    </source>
</evidence>
<sequence length="205" mass="21646">RPKITEGFIPRRLDTRVDARLSALLEEREAEGSLARALFTPDAPASGPADTDSHAGEQPEPVSQPAPADMTVSPAPVKAPPTTKMPAAEPSVRATEPPVLRVTTVPLIKPKAAAAAAAASTASSAGIPAAAAGGTEQELAQQSAEQGQDMLPAGMNEDGVIEDMQAYDAWADEQTQRDMQRREEVNINHSHRHDEQDDVEIGGNF</sequence>
<comment type="caution">
    <text evidence="3">The sequence shown here is derived from an EMBL/GenBank/DDBJ whole genome shotgun (WGS) entry which is preliminary data.</text>
</comment>
<reference evidence="3" key="1">
    <citation type="submission" date="2019-01" db="EMBL/GenBank/DDBJ databases">
        <authorList>
            <person name="Lista F."/>
            <person name="Anselmo A."/>
        </authorList>
    </citation>
    <scope>NUCLEOTIDE SEQUENCE</scope>
    <source>
        <strain evidence="4">11R</strain>
        <strain evidence="3">16R</strain>
        <strain evidence="2">19R</strain>
        <strain evidence="5">7R</strain>
    </source>
</reference>
<dbReference type="AlphaFoldDB" id="A0A483T5F1"/>
<evidence type="ECO:0000256" key="1">
    <source>
        <dbReference type="SAM" id="MobiDB-lite"/>
    </source>
</evidence>
<organism evidence="3">
    <name type="scientific">Klebsiella pneumoniae</name>
    <dbReference type="NCBI Taxonomy" id="573"/>
    <lineage>
        <taxon>Bacteria</taxon>
        <taxon>Pseudomonadati</taxon>
        <taxon>Pseudomonadota</taxon>
        <taxon>Gammaproteobacteria</taxon>
        <taxon>Enterobacterales</taxon>
        <taxon>Enterobacteriaceae</taxon>
        <taxon>Klebsiella/Raoultella group</taxon>
        <taxon>Klebsiella</taxon>
        <taxon>Klebsiella pneumoniae complex</taxon>
    </lineage>
</organism>
<evidence type="ECO:0000313" key="2">
    <source>
        <dbReference type="EMBL" id="TCY38093.1"/>
    </source>
</evidence>
<name>A0A483T5F1_KLEPN</name>
<feature type="non-terminal residue" evidence="3">
    <location>
        <position position="1"/>
    </location>
</feature>
<protein>
    <recommendedName>
        <fullName evidence="6">Conjugal transfer protein TraD</fullName>
    </recommendedName>
</protein>
<dbReference type="EMBL" id="SDDK01000144">
    <property type="protein sequence ID" value="TCY61570.1"/>
    <property type="molecule type" value="Genomic_DNA"/>
</dbReference>
<proteinExistence type="predicted"/>